<keyword evidence="2" id="KW-0813">Transport</keyword>
<evidence type="ECO:0000313" key="7">
    <source>
        <dbReference type="EMBL" id="QEA05091.1"/>
    </source>
</evidence>
<keyword evidence="4" id="KW-0406">Ion transport</keyword>
<sequence length="178" mass="19175">MAESTTVARPYAKGLFDLAREQDALAAWSEQLELLAGVVGHPEMAQLLGSPKLTIEQRADLVIGVCGEGLTEQGRNLVHLLIDNSRLQVLPEIAAQYRDLRADAERTVEARLVAAQAVDEDVRARLESALSKRLDRTVTLTAEIDESLLGGAVIRAGDLVIDGSVQGRLKRLAGAVSR</sequence>
<evidence type="ECO:0000256" key="2">
    <source>
        <dbReference type="ARBA" id="ARBA00022448"/>
    </source>
</evidence>
<dbReference type="EMBL" id="MN079094">
    <property type="protein sequence ID" value="QEA05091.1"/>
    <property type="molecule type" value="Genomic_DNA"/>
</dbReference>
<dbReference type="PROSITE" id="PS00389">
    <property type="entry name" value="ATPASE_DELTA"/>
    <property type="match status" value="1"/>
</dbReference>
<dbReference type="SUPFAM" id="SSF47928">
    <property type="entry name" value="N-terminal domain of the delta subunit of the F1F0-ATP synthase"/>
    <property type="match status" value="1"/>
</dbReference>
<dbReference type="InterPro" id="IPR000711">
    <property type="entry name" value="ATPase_OSCP/dsu"/>
</dbReference>
<name>A0A5B8R976_9ZZZZ</name>
<evidence type="ECO:0000256" key="6">
    <source>
        <dbReference type="ARBA" id="ARBA00023310"/>
    </source>
</evidence>
<evidence type="ECO:0000256" key="3">
    <source>
        <dbReference type="ARBA" id="ARBA00022781"/>
    </source>
</evidence>
<protein>
    <submittedName>
        <fullName evidence="7">ATP synthase subunit delta</fullName>
    </submittedName>
</protein>
<keyword evidence="3" id="KW-0375">Hydrogen ion transport</keyword>
<dbReference type="Gene3D" id="1.10.520.20">
    <property type="entry name" value="N-terminal domain of the delta subunit of the F1F0-ATP synthase"/>
    <property type="match status" value="1"/>
</dbReference>
<dbReference type="PRINTS" id="PR00125">
    <property type="entry name" value="ATPASEDELTA"/>
</dbReference>
<dbReference type="NCBIfam" id="NF004402">
    <property type="entry name" value="PRK05758.2-2"/>
    <property type="match status" value="1"/>
</dbReference>
<evidence type="ECO:0000256" key="5">
    <source>
        <dbReference type="ARBA" id="ARBA00023136"/>
    </source>
</evidence>
<evidence type="ECO:0000256" key="4">
    <source>
        <dbReference type="ARBA" id="ARBA00023065"/>
    </source>
</evidence>
<reference evidence="7" key="1">
    <citation type="submission" date="2019-06" db="EMBL/GenBank/DDBJ databases">
        <authorList>
            <person name="Murdoch R.W."/>
            <person name="Fathepure B."/>
        </authorList>
    </citation>
    <scope>NUCLEOTIDE SEQUENCE</scope>
</reference>
<dbReference type="InterPro" id="IPR026015">
    <property type="entry name" value="ATP_synth_OSCP/delta_N_sf"/>
</dbReference>
<dbReference type="AlphaFoldDB" id="A0A5B8R976"/>
<dbReference type="PANTHER" id="PTHR11910">
    <property type="entry name" value="ATP SYNTHASE DELTA CHAIN"/>
    <property type="match status" value="1"/>
</dbReference>
<comment type="subcellular location">
    <subcellularLocation>
        <location evidence="1">Membrane</location>
    </subcellularLocation>
</comment>
<keyword evidence="6" id="KW-0066">ATP synthesis</keyword>
<proteinExistence type="inferred from homology"/>
<dbReference type="GO" id="GO:0016020">
    <property type="term" value="C:membrane"/>
    <property type="evidence" value="ECO:0007669"/>
    <property type="project" value="UniProtKB-SubCell"/>
</dbReference>
<dbReference type="InterPro" id="IPR020781">
    <property type="entry name" value="ATPase_OSCP/d_CS"/>
</dbReference>
<dbReference type="Pfam" id="PF00213">
    <property type="entry name" value="OSCP"/>
    <property type="match status" value="1"/>
</dbReference>
<keyword evidence="5" id="KW-0472">Membrane</keyword>
<dbReference type="GO" id="GO:0046933">
    <property type="term" value="F:proton-transporting ATP synthase activity, rotational mechanism"/>
    <property type="evidence" value="ECO:0007669"/>
    <property type="project" value="InterPro"/>
</dbReference>
<organism evidence="7">
    <name type="scientific">uncultured organism</name>
    <dbReference type="NCBI Taxonomy" id="155900"/>
    <lineage>
        <taxon>unclassified sequences</taxon>
        <taxon>environmental samples</taxon>
    </lineage>
</organism>
<accession>A0A5B8R976</accession>
<evidence type="ECO:0000256" key="1">
    <source>
        <dbReference type="ARBA" id="ARBA00004370"/>
    </source>
</evidence>
<dbReference type="HAMAP" id="MF_01416">
    <property type="entry name" value="ATP_synth_delta_bact"/>
    <property type="match status" value="1"/>
</dbReference>
<dbReference type="NCBIfam" id="TIGR01145">
    <property type="entry name" value="ATP_synt_delta"/>
    <property type="match status" value="1"/>
</dbReference>
<gene>
    <name evidence="7" type="primary">atpH_2</name>
    <name evidence="7" type="ORF">KBTEX_01410</name>
</gene>